<dbReference type="STRING" id="1458985.BJP34_30835"/>
<accession>A0A1D8U3X8</accession>
<dbReference type="AlphaFoldDB" id="A0A1D8U3X8"/>
<keyword evidence="4 6" id="KW-1133">Transmembrane helix</keyword>
<feature type="transmembrane region" description="Helical" evidence="6">
    <location>
        <begin position="290"/>
        <end position="308"/>
    </location>
</feature>
<feature type="transmembrane region" description="Helical" evidence="6">
    <location>
        <begin position="97"/>
        <end position="115"/>
    </location>
</feature>
<dbReference type="InterPro" id="IPR005495">
    <property type="entry name" value="LptG/LptF_permease"/>
</dbReference>
<keyword evidence="5 6" id="KW-0472">Membrane</keyword>
<feature type="transmembrane region" description="Helical" evidence="6">
    <location>
        <begin position="58"/>
        <end position="76"/>
    </location>
</feature>
<organism evidence="7 8">
    <name type="scientific">Moorena producens PAL-8-15-08-1</name>
    <dbReference type="NCBI Taxonomy" id="1458985"/>
    <lineage>
        <taxon>Bacteria</taxon>
        <taxon>Bacillati</taxon>
        <taxon>Cyanobacteriota</taxon>
        <taxon>Cyanophyceae</taxon>
        <taxon>Coleofasciculales</taxon>
        <taxon>Coleofasciculaceae</taxon>
        <taxon>Moorena</taxon>
    </lineage>
</organism>
<dbReference type="PANTHER" id="PTHR33529">
    <property type="entry name" value="SLR0882 PROTEIN-RELATED"/>
    <property type="match status" value="1"/>
</dbReference>
<keyword evidence="2" id="KW-1003">Cell membrane</keyword>
<dbReference type="PANTHER" id="PTHR33529:SF6">
    <property type="entry name" value="YJGP_YJGQ FAMILY PERMEASE"/>
    <property type="match status" value="1"/>
</dbReference>
<dbReference type="Proteomes" id="UP000177870">
    <property type="component" value="Chromosome"/>
</dbReference>
<name>A0A1D8U3X8_9CYAN</name>
<dbReference type="GO" id="GO:0015920">
    <property type="term" value="P:lipopolysaccharide transport"/>
    <property type="evidence" value="ECO:0007669"/>
    <property type="project" value="TreeGrafter"/>
</dbReference>
<reference evidence="8" key="1">
    <citation type="submission" date="2016-10" db="EMBL/GenBank/DDBJ databases">
        <title>Comparative genomics uncovers the prolific and rare metabolic potential of the cyanobacterial genus Moorea.</title>
        <authorList>
            <person name="Leao T."/>
            <person name="Castelao G."/>
            <person name="Korobeynikov A."/>
            <person name="Monroe E.A."/>
            <person name="Podell S."/>
            <person name="Glukhov E."/>
            <person name="Allen E."/>
            <person name="Gerwick W.H."/>
            <person name="Gerwick L."/>
        </authorList>
    </citation>
    <scope>NUCLEOTIDE SEQUENCE [LARGE SCALE GENOMIC DNA]</scope>
    <source>
        <strain evidence="8">PAL-8-15-08-1</strain>
    </source>
</reference>
<evidence type="ECO:0000256" key="1">
    <source>
        <dbReference type="ARBA" id="ARBA00004651"/>
    </source>
</evidence>
<evidence type="ECO:0000256" key="6">
    <source>
        <dbReference type="SAM" id="Phobius"/>
    </source>
</evidence>
<sequence length="373" mass="41398">MDRYIAAELIPPFLFGVGGFSSIGVAVGSLFDMVVKITELGLSWTIAAQVVLLKFPEFISYALPISVLLATLIAYSRLSNDSELIALRSCGVSLYRLVAPALVLSLIVTGITFLFNELIVPAANYQATITLEKALNEEKPAFDENGIIYPEYHTFPQPNGTTTQTLKRLFYANRFDGQSMKDLTVLEWSNQGKLKKIILSESARWNSKQNTWDCSHGSIYFISPKTSFRKIVTFDHQEISFPRAPLDLVTKARDPYEMNILQAIEMIQLLKGAGDRKKLRMLQVRMQQKIAFPFICLIFGLVGASISIRPKRISKGTSFGVCLIVIFGYYLLSFVIGGFGIAGILSPIVAAWLPNLFGFGAGGWLLWRLEGNG</sequence>
<evidence type="ECO:0000256" key="5">
    <source>
        <dbReference type="ARBA" id="ARBA00023136"/>
    </source>
</evidence>
<evidence type="ECO:0000313" key="8">
    <source>
        <dbReference type="Proteomes" id="UP000177870"/>
    </source>
</evidence>
<dbReference type="Pfam" id="PF03739">
    <property type="entry name" value="LptF_LptG"/>
    <property type="match status" value="1"/>
</dbReference>
<feature type="transmembrane region" description="Helical" evidence="6">
    <location>
        <begin position="12"/>
        <end position="31"/>
    </location>
</feature>
<dbReference type="KEGG" id="mpro:BJP34_30835"/>
<dbReference type="OrthoDB" id="9780716at2"/>
<keyword evidence="3 6" id="KW-0812">Transmembrane</keyword>
<feature type="transmembrane region" description="Helical" evidence="6">
    <location>
        <begin position="320"/>
        <end position="342"/>
    </location>
</feature>
<dbReference type="GO" id="GO:0043190">
    <property type="term" value="C:ATP-binding cassette (ABC) transporter complex"/>
    <property type="evidence" value="ECO:0007669"/>
    <property type="project" value="TreeGrafter"/>
</dbReference>
<proteinExistence type="predicted"/>
<evidence type="ECO:0000313" key="7">
    <source>
        <dbReference type="EMBL" id="AOX04612.1"/>
    </source>
</evidence>
<comment type="subcellular location">
    <subcellularLocation>
        <location evidence="1">Cell membrane</location>
        <topology evidence="1">Multi-pass membrane protein</topology>
    </subcellularLocation>
</comment>
<protein>
    <submittedName>
        <fullName evidence="7">Permease</fullName>
    </submittedName>
</protein>
<feature type="transmembrane region" description="Helical" evidence="6">
    <location>
        <begin position="348"/>
        <end position="367"/>
    </location>
</feature>
<evidence type="ECO:0000256" key="3">
    <source>
        <dbReference type="ARBA" id="ARBA00022692"/>
    </source>
</evidence>
<gene>
    <name evidence="7" type="ORF">BJP34_30835</name>
</gene>
<dbReference type="EMBL" id="CP017599">
    <property type="protein sequence ID" value="AOX04612.1"/>
    <property type="molecule type" value="Genomic_DNA"/>
</dbReference>
<evidence type="ECO:0000256" key="2">
    <source>
        <dbReference type="ARBA" id="ARBA00022475"/>
    </source>
</evidence>
<evidence type="ECO:0000256" key="4">
    <source>
        <dbReference type="ARBA" id="ARBA00022989"/>
    </source>
</evidence>